<evidence type="ECO:0000256" key="1">
    <source>
        <dbReference type="ARBA" id="ARBA00022679"/>
    </source>
</evidence>
<feature type="transmembrane region" description="Helical" evidence="4">
    <location>
        <begin position="344"/>
        <end position="361"/>
    </location>
</feature>
<dbReference type="InterPro" id="IPR036890">
    <property type="entry name" value="HATPase_C_sf"/>
</dbReference>
<comment type="caution">
    <text evidence="6">The sequence shown here is derived from an EMBL/GenBank/DDBJ whole genome shotgun (WGS) entry which is preliminary data.</text>
</comment>
<name>A0A150WSH5_BDEBC</name>
<feature type="transmembrane region" description="Helical" evidence="4">
    <location>
        <begin position="286"/>
        <end position="306"/>
    </location>
</feature>
<sequence>MLTAVIAAGVILKLGLDEPQFNPAFQVGDSVVSDSGSFQVEALDLLAEPGELATKAELRRFYLRQQEWRHILESPSAELVRKEVRQPLQKMHRKLKDLSAVFWIPLIVGLGTLIIGGWIWSLKPQDTAVRLFALSGFATFLSALPSSVYTSREGPLSENLFRVLETLNAWGAALFGIAVLALFLIYPVRLKHWKKVSLFEAAFFVLWTLGFSLQVVPDFANISLIIVSLMALICVAIAVQFFATKRDPAARASLVWLGLSVVLGAGGFVVFNTVPSLIGTTPFNQSYAFLSFLVIYLGLAAGLTRYRLFEVGQWAFRFLFYSAAAAIFIVFDLILISLVGLGQVAALEVSLLLVVFIYLPFRDFLWRKFTRSGKLDASHLLSDALAVAFALNSEERETRWLVFLKKTFDPLQVENFFGNIQKVEIIEDGVSLLIPSVSGMPAVKISYPWAGRGLFNRETENIATQFITLIHEAESGREAYDRGVQEERRRVAQDLHDDVGARLLSGLHSSDENLRTTIQGAMADIRAIISAVAGEKTSLKMFLEDLRFEVQSRTDISKITLNWNEQITEDHAKILLDYRVRKSLTSVLREVLSNVIRHSEANQLKVDVCYVDSKLTILLEDNGKGFDLDTTLNETRGYGLKGMQRRLQDIGTLHIQSFPAGTSVKISLPLSGPQTP</sequence>
<protein>
    <recommendedName>
        <fullName evidence="5">Histidine kinase/HSP90-like ATPase domain-containing protein</fullName>
    </recommendedName>
</protein>
<evidence type="ECO:0000256" key="4">
    <source>
        <dbReference type="SAM" id="Phobius"/>
    </source>
</evidence>
<dbReference type="Proteomes" id="UP000075320">
    <property type="component" value="Unassembled WGS sequence"/>
</dbReference>
<feature type="transmembrane region" description="Helical" evidence="4">
    <location>
        <begin position="169"/>
        <end position="186"/>
    </location>
</feature>
<accession>A0A150WSH5</accession>
<keyword evidence="1" id="KW-0808">Transferase</keyword>
<feature type="transmembrane region" description="Helical" evidence="4">
    <location>
        <begin position="254"/>
        <end position="274"/>
    </location>
</feature>
<reference evidence="6 7" key="1">
    <citation type="submission" date="2016-03" db="EMBL/GenBank/DDBJ databases">
        <authorList>
            <person name="Ploux O."/>
        </authorList>
    </citation>
    <scope>NUCLEOTIDE SEQUENCE [LARGE SCALE GENOMIC DNA]</scope>
    <source>
        <strain evidence="6 7">R0</strain>
    </source>
</reference>
<dbReference type="InterPro" id="IPR050482">
    <property type="entry name" value="Sensor_HK_TwoCompSys"/>
</dbReference>
<evidence type="ECO:0000256" key="3">
    <source>
        <dbReference type="ARBA" id="ARBA00023012"/>
    </source>
</evidence>
<gene>
    <name evidence="6" type="ORF">AZI86_09495</name>
</gene>
<evidence type="ECO:0000259" key="5">
    <source>
        <dbReference type="SMART" id="SM00387"/>
    </source>
</evidence>
<dbReference type="SMART" id="SM00387">
    <property type="entry name" value="HATPase_c"/>
    <property type="match status" value="1"/>
</dbReference>
<dbReference type="CDD" id="cd16917">
    <property type="entry name" value="HATPase_UhpB-NarQ-NarX-like"/>
    <property type="match status" value="1"/>
</dbReference>
<dbReference type="AlphaFoldDB" id="A0A150WSH5"/>
<organism evidence="6 7">
    <name type="scientific">Bdellovibrio bacteriovorus</name>
    <dbReference type="NCBI Taxonomy" id="959"/>
    <lineage>
        <taxon>Bacteria</taxon>
        <taxon>Pseudomonadati</taxon>
        <taxon>Bdellovibrionota</taxon>
        <taxon>Bdellovibrionia</taxon>
        <taxon>Bdellovibrionales</taxon>
        <taxon>Pseudobdellovibrionaceae</taxon>
        <taxon>Bdellovibrio</taxon>
    </lineage>
</organism>
<evidence type="ECO:0000313" key="6">
    <source>
        <dbReference type="EMBL" id="KYG67229.1"/>
    </source>
</evidence>
<evidence type="ECO:0000256" key="2">
    <source>
        <dbReference type="ARBA" id="ARBA00022777"/>
    </source>
</evidence>
<keyword evidence="2" id="KW-0418">Kinase</keyword>
<feature type="transmembrane region" description="Helical" evidence="4">
    <location>
        <begin position="100"/>
        <end position="119"/>
    </location>
</feature>
<dbReference type="Pfam" id="PF02518">
    <property type="entry name" value="HATPase_c"/>
    <property type="match status" value="1"/>
</dbReference>
<dbReference type="EMBL" id="LUKE01000001">
    <property type="protein sequence ID" value="KYG67229.1"/>
    <property type="molecule type" value="Genomic_DNA"/>
</dbReference>
<dbReference type="SUPFAM" id="SSF55874">
    <property type="entry name" value="ATPase domain of HSP90 chaperone/DNA topoisomerase II/histidine kinase"/>
    <property type="match status" value="1"/>
</dbReference>
<feature type="transmembrane region" description="Helical" evidence="4">
    <location>
        <begin position="198"/>
        <end position="216"/>
    </location>
</feature>
<keyword evidence="4" id="KW-0812">Transmembrane</keyword>
<keyword evidence="7" id="KW-1185">Reference proteome</keyword>
<dbReference type="GO" id="GO:0000160">
    <property type="term" value="P:phosphorelay signal transduction system"/>
    <property type="evidence" value="ECO:0007669"/>
    <property type="project" value="UniProtKB-KW"/>
</dbReference>
<dbReference type="Gene3D" id="3.30.565.10">
    <property type="entry name" value="Histidine kinase-like ATPase, C-terminal domain"/>
    <property type="match status" value="1"/>
</dbReference>
<keyword evidence="4" id="KW-1133">Transmembrane helix</keyword>
<keyword evidence="4" id="KW-0472">Membrane</keyword>
<dbReference type="GO" id="GO:0016301">
    <property type="term" value="F:kinase activity"/>
    <property type="evidence" value="ECO:0007669"/>
    <property type="project" value="UniProtKB-KW"/>
</dbReference>
<dbReference type="PANTHER" id="PTHR24421">
    <property type="entry name" value="NITRATE/NITRITE SENSOR PROTEIN NARX-RELATED"/>
    <property type="match status" value="1"/>
</dbReference>
<dbReference type="PANTHER" id="PTHR24421:SF58">
    <property type="entry name" value="SIGNAL TRANSDUCTION HISTIDINE-PROTEIN KINASE_PHOSPHATASE UHPB"/>
    <property type="match status" value="1"/>
</dbReference>
<proteinExistence type="predicted"/>
<keyword evidence="3" id="KW-0902">Two-component regulatory system</keyword>
<feature type="transmembrane region" description="Helical" evidence="4">
    <location>
        <begin position="131"/>
        <end position="149"/>
    </location>
</feature>
<dbReference type="InterPro" id="IPR003594">
    <property type="entry name" value="HATPase_dom"/>
</dbReference>
<evidence type="ECO:0000313" key="7">
    <source>
        <dbReference type="Proteomes" id="UP000075320"/>
    </source>
</evidence>
<feature type="transmembrane region" description="Helical" evidence="4">
    <location>
        <begin position="222"/>
        <end position="242"/>
    </location>
</feature>
<feature type="transmembrane region" description="Helical" evidence="4">
    <location>
        <begin position="318"/>
        <end position="338"/>
    </location>
</feature>
<feature type="domain" description="Histidine kinase/HSP90-like ATPase" evidence="5">
    <location>
        <begin position="579"/>
        <end position="672"/>
    </location>
</feature>